<feature type="domain" description="Purine catabolism PurC-like" evidence="1">
    <location>
        <begin position="27"/>
        <end position="145"/>
    </location>
</feature>
<dbReference type="RefSeq" id="WP_216923593.1">
    <property type="nucleotide sequence ID" value="NZ_JAHOPC010000002.1"/>
</dbReference>
<dbReference type="Proteomes" id="UP000824166">
    <property type="component" value="Unassembled WGS sequence"/>
</dbReference>
<dbReference type="InterPro" id="IPR025736">
    <property type="entry name" value="PucR_C-HTH_dom"/>
</dbReference>
<evidence type="ECO:0000259" key="1">
    <source>
        <dbReference type="Pfam" id="PF07905"/>
    </source>
</evidence>
<organism evidence="3 4">
    <name type="scientific">Paenarthrobacter aromaticivorans</name>
    <dbReference type="NCBI Taxonomy" id="2849150"/>
    <lineage>
        <taxon>Bacteria</taxon>
        <taxon>Bacillati</taxon>
        <taxon>Actinomycetota</taxon>
        <taxon>Actinomycetes</taxon>
        <taxon>Micrococcales</taxon>
        <taxon>Micrococcaceae</taxon>
        <taxon>Paenarthrobacter</taxon>
    </lineage>
</organism>
<accession>A0ABS6I200</accession>
<evidence type="ECO:0000313" key="4">
    <source>
        <dbReference type="Proteomes" id="UP000824166"/>
    </source>
</evidence>
<sequence length="522" mass="56940">MPPSLNILLRSRTLKLRLVVPDPASPALDEPISWVHSSDLEDPTPFLDAGQFLLTDGTQFPVDSSTTAERASAGQSPGVPNGKMCEDYVRRLVDHGISGLGFATQVIHGVLPPGLEEACRKHGLPLLEVPDRTPFIAIIRSVADYLAKEDHARAEWSLQAQRAISRAALRPDGLTSILGELERQLHSWVALYDAAGNYVRMPRNRPIPSEIAGEVTAKVRKALDLGTRSASNLDIGGQSVTLQTLGRKGSLRGALVLGAIEPLDPARADIVNTVIGLASLALEQARTLDTARRHLRAGVFEQLLAGSTDVASKTARQVWGQLPREPLLVTASRQENPAPNLLEALELLADDYRGAVFYALQGELLVVLAGRPHQEKVLELLKRHGPCGISAETTMDGLTAALEEATRALRRATELGRDAVEFSELSEGGMLGLLREESAGPVARGLLQPLIEYDRSEQTELLDTVREWFANNCVWDKTARRLGVHRHTLRNRIDAAGRILGLNLDGMRDRLELFAAVQFLDR</sequence>
<dbReference type="PANTHER" id="PTHR33744">
    <property type="entry name" value="CARBOHYDRATE DIACID REGULATOR"/>
    <property type="match status" value="1"/>
</dbReference>
<evidence type="ECO:0000259" key="2">
    <source>
        <dbReference type="Pfam" id="PF13556"/>
    </source>
</evidence>
<keyword evidence="4" id="KW-1185">Reference proteome</keyword>
<dbReference type="Pfam" id="PF07905">
    <property type="entry name" value="PucR"/>
    <property type="match status" value="1"/>
</dbReference>
<comment type="caution">
    <text evidence="3">The sequence shown here is derived from an EMBL/GenBank/DDBJ whole genome shotgun (WGS) entry which is preliminary data.</text>
</comment>
<reference evidence="3 4" key="1">
    <citation type="submission" date="2021-06" db="EMBL/GenBank/DDBJ databases">
        <authorList>
            <person name="Jeong J.W."/>
        </authorList>
    </citation>
    <scope>NUCLEOTIDE SEQUENCE [LARGE SCALE GENOMIC DNA]</scope>
    <source>
        <strain evidence="3 4">MMS21-TAE1-1</strain>
    </source>
</reference>
<dbReference type="Pfam" id="PF13556">
    <property type="entry name" value="HTH_30"/>
    <property type="match status" value="1"/>
</dbReference>
<dbReference type="EMBL" id="JAHOPC010000002">
    <property type="protein sequence ID" value="MBU8865756.1"/>
    <property type="molecule type" value="Genomic_DNA"/>
</dbReference>
<proteinExistence type="predicted"/>
<dbReference type="InterPro" id="IPR051448">
    <property type="entry name" value="CdaR-like_regulators"/>
</dbReference>
<protein>
    <submittedName>
        <fullName evidence="3">PucR family transcriptional regulator</fullName>
    </submittedName>
</protein>
<evidence type="ECO:0000313" key="3">
    <source>
        <dbReference type="EMBL" id="MBU8865756.1"/>
    </source>
</evidence>
<feature type="domain" description="PucR C-terminal helix-turn-helix" evidence="2">
    <location>
        <begin position="461"/>
        <end position="517"/>
    </location>
</feature>
<gene>
    <name evidence="3" type="ORF">KSW38_05565</name>
</gene>
<name>A0ABS6I200_9MICC</name>
<dbReference type="PANTHER" id="PTHR33744:SF1">
    <property type="entry name" value="DNA-BINDING TRANSCRIPTIONAL ACTIVATOR ADER"/>
    <property type="match status" value="1"/>
</dbReference>
<dbReference type="InterPro" id="IPR012914">
    <property type="entry name" value="PucR_dom"/>
</dbReference>